<evidence type="ECO:0000313" key="6">
    <source>
        <dbReference type="EMBL" id="MBY8821015.1"/>
    </source>
</evidence>
<dbReference type="Proteomes" id="UP000706039">
    <property type="component" value="Unassembled WGS sequence"/>
</dbReference>
<dbReference type="PANTHER" id="PTHR30126">
    <property type="entry name" value="HTH-TYPE TRANSCRIPTIONAL REGULATOR"/>
    <property type="match status" value="1"/>
</dbReference>
<feature type="domain" description="HTH lysR-type" evidence="5">
    <location>
        <begin position="18"/>
        <end position="75"/>
    </location>
</feature>
<dbReference type="PRINTS" id="PR00039">
    <property type="entry name" value="HTHLYSR"/>
</dbReference>
<organism evidence="6 7">
    <name type="scientific">Sphingomonas colocasiae</name>
    <dbReference type="NCBI Taxonomy" id="1848973"/>
    <lineage>
        <taxon>Bacteria</taxon>
        <taxon>Pseudomonadati</taxon>
        <taxon>Pseudomonadota</taxon>
        <taxon>Alphaproteobacteria</taxon>
        <taxon>Sphingomonadales</taxon>
        <taxon>Sphingomonadaceae</taxon>
        <taxon>Sphingomonas</taxon>
    </lineage>
</organism>
<gene>
    <name evidence="6" type="ORF">K7G82_01850</name>
</gene>
<keyword evidence="3" id="KW-0238">DNA-binding</keyword>
<evidence type="ECO:0000256" key="3">
    <source>
        <dbReference type="ARBA" id="ARBA00023125"/>
    </source>
</evidence>
<evidence type="ECO:0000256" key="1">
    <source>
        <dbReference type="ARBA" id="ARBA00009437"/>
    </source>
</evidence>
<dbReference type="InterPro" id="IPR005119">
    <property type="entry name" value="LysR_subst-bd"/>
</dbReference>
<protein>
    <submittedName>
        <fullName evidence="6">LysR family transcriptional regulator</fullName>
    </submittedName>
</protein>
<comment type="similarity">
    <text evidence="1">Belongs to the LysR transcriptional regulatory family.</text>
</comment>
<dbReference type="PANTHER" id="PTHR30126:SF94">
    <property type="entry name" value="LYSR FAMILY TRANSCRIPTIONAL REGULATOR"/>
    <property type="match status" value="1"/>
</dbReference>
<evidence type="ECO:0000259" key="5">
    <source>
        <dbReference type="PROSITE" id="PS50931"/>
    </source>
</evidence>
<dbReference type="InterPro" id="IPR036390">
    <property type="entry name" value="WH_DNA-bd_sf"/>
</dbReference>
<dbReference type="InterPro" id="IPR036388">
    <property type="entry name" value="WH-like_DNA-bd_sf"/>
</dbReference>
<dbReference type="InterPro" id="IPR000847">
    <property type="entry name" value="LysR_HTH_N"/>
</dbReference>
<keyword evidence="7" id="KW-1185">Reference proteome</keyword>
<sequence length="309" mass="33874">MPNRVRQGWRSGRRRIRITLRQLAVFEAIARCGSIAKAADEIALSQSAASMALRDLEAHLGVDLFAREGKRLLLSDYGRQVQARASSLLRQAEELEKLTAGDELVGRLRLGATPALAHSALSEACGRFTRVHPGVVIDLSVAASIDVIAKVHRMSLDMGFIGSPTNRSDLETRDWIDDRLAIFCAPDHPCARRIGACLTKLLAEDWALEKAMSSERISLTMEALKHLSSIRIVFESDSIDAVKAAVRAGGMIGCLSRRTLTGEFARGELIDLEVPDLDVPRRATIIWKKDSYQGQLQSAFLDFVGAIEG</sequence>
<dbReference type="EMBL" id="JAINVV010000001">
    <property type="protein sequence ID" value="MBY8821015.1"/>
    <property type="molecule type" value="Genomic_DNA"/>
</dbReference>
<comment type="caution">
    <text evidence="6">The sequence shown here is derived from an EMBL/GenBank/DDBJ whole genome shotgun (WGS) entry which is preliminary data.</text>
</comment>
<evidence type="ECO:0000313" key="7">
    <source>
        <dbReference type="Proteomes" id="UP000706039"/>
    </source>
</evidence>
<keyword evidence="4" id="KW-0804">Transcription</keyword>
<dbReference type="Gene3D" id="1.10.10.10">
    <property type="entry name" value="Winged helix-like DNA-binding domain superfamily/Winged helix DNA-binding domain"/>
    <property type="match status" value="1"/>
</dbReference>
<accession>A0ABS7PI85</accession>
<evidence type="ECO:0000256" key="4">
    <source>
        <dbReference type="ARBA" id="ARBA00023163"/>
    </source>
</evidence>
<dbReference type="SUPFAM" id="SSF53850">
    <property type="entry name" value="Periplasmic binding protein-like II"/>
    <property type="match status" value="1"/>
</dbReference>
<dbReference type="Pfam" id="PF03466">
    <property type="entry name" value="LysR_substrate"/>
    <property type="match status" value="1"/>
</dbReference>
<keyword evidence="2" id="KW-0805">Transcription regulation</keyword>
<dbReference type="Gene3D" id="3.40.190.290">
    <property type="match status" value="1"/>
</dbReference>
<dbReference type="PROSITE" id="PS50931">
    <property type="entry name" value="HTH_LYSR"/>
    <property type="match status" value="1"/>
</dbReference>
<proteinExistence type="inferred from homology"/>
<dbReference type="Pfam" id="PF00126">
    <property type="entry name" value="HTH_1"/>
    <property type="match status" value="1"/>
</dbReference>
<reference evidence="6 7" key="1">
    <citation type="submission" date="2021-08" db="EMBL/GenBank/DDBJ databases">
        <authorList>
            <person name="Tuo L."/>
        </authorList>
    </citation>
    <scope>NUCLEOTIDE SEQUENCE [LARGE SCALE GENOMIC DNA]</scope>
    <source>
        <strain evidence="6 7">JCM 31229</strain>
    </source>
</reference>
<name>A0ABS7PI85_9SPHN</name>
<dbReference type="SUPFAM" id="SSF46785">
    <property type="entry name" value="Winged helix' DNA-binding domain"/>
    <property type="match status" value="1"/>
</dbReference>
<evidence type="ECO:0000256" key="2">
    <source>
        <dbReference type="ARBA" id="ARBA00023015"/>
    </source>
</evidence>